<reference evidence="1" key="1">
    <citation type="submission" date="2018-08" db="EMBL/GenBank/DDBJ databases">
        <title>HSV2 whole genome sequences from clinical isolates.</title>
        <authorList>
            <person name="Roychoudhury P."/>
            <person name="Greninger A.L."/>
            <person name="Jerome K.R."/>
            <person name="Johnston C."/>
            <person name="Wald A."/>
            <person name="Xie H."/>
        </authorList>
    </citation>
    <scope>NUCLEOTIDE SEQUENCE</scope>
    <source>
        <strain evidence="1">2008-483</strain>
    </source>
</reference>
<accession>A0A481TX25</accession>
<organismHost>
    <name type="scientific">Homo sapiens</name>
    <name type="common">Human</name>
    <dbReference type="NCBI Taxonomy" id="9606"/>
</organismHost>
<dbReference type="EMBL" id="MH790660">
    <property type="protein sequence ID" value="QBH85203.1"/>
    <property type="molecule type" value="Genomic_DNA"/>
</dbReference>
<sequence length="35" mass="3748">MAQFRKLLMGDEETAALRAHVSGRRATGLGGPPRP</sequence>
<proteinExistence type="predicted"/>
<protein>
    <submittedName>
        <fullName evidence="1">UL47</fullName>
    </submittedName>
</protein>
<name>A0A481TX25_HHV2</name>
<organism evidence="1">
    <name type="scientific">Human herpesvirus 2</name>
    <name type="common">HHV-2</name>
    <name type="synonym">Human herpes simplex virus 2</name>
    <dbReference type="NCBI Taxonomy" id="10310"/>
    <lineage>
        <taxon>Viruses</taxon>
        <taxon>Duplodnaviria</taxon>
        <taxon>Heunggongvirae</taxon>
        <taxon>Peploviricota</taxon>
        <taxon>Herviviricetes</taxon>
        <taxon>Herpesvirales</taxon>
        <taxon>Orthoherpesviridae</taxon>
        <taxon>Alphaherpesvirinae</taxon>
        <taxon>Simplexvirus</taxon>
        <taxon>Simplexvirus humanalpha2</taxon>
    </lineage>
</organism>
<evidence type="ECO:0000313" key="1">
    <source>
        <dbReference type="EMBL" id="QBH85203.1"/>
    </source>
</evidence>